<dbReference type="EMBL" id="JBHSXN010000001">
    <property type="protein sequence ID" value="MFC6951301.1"/>
    <property type="molecule type" value="Genomic_DNA"/>
</dbReference>
<evidence type="ECO:0000256" key="1">
    <source>
        <dbReference type="SAM" id="MobiDB-lite"/>
    </source>
</evidence>
<dbReference type="Proteomes" id="UP001596395">
    <property type="component" value="Unassembled WGS sequence"/>
</dbReference>
<dbReference type="AlphaFoldDB" id="A0ABD5VEK1"/>
<evidence type="ECO:0000313" key="2">
    <source>
        <dbReference type="EMBL" id="MFC6951301.1"/>
    </source>
</evidence>
<name>A0ABD5VEK1_9EURY</name>
<organism evidence="2 3">
    <name type="scientific">Halorubellus litoreus</name>
    <dbReference type="NCBI Taxonomy" id="755308"/>
    <lineage>
        <taxon>Archaea</taxon>
        <taxon>Methanobacteriati</taxon>
        <taxon>Methanobacteriota</taxon>
        <taxon>Stenosarchaea group</taxon>
        <taxon>Halobacteria</taxon>
        <taxon>Halobacteriales</taxon>
        <taxon>Halorubellaceae</taxon>
        <taxon>Halorubellus</taxon>
    </lineage>
</organism>
<feature type="region of interest" description="Disordered" evidence="1">
    <location>
        <begin position="12"/>
        <end position="70"/>
    </location>
</feature>
<gene>
    <name evidence="2" type="ORF">ACFQGB_00365</name>
</gene>
<sequence length="289" mass="30454">MGLFDAMRRALGRGGDADATDDGDESDGADAGGDGASGEWGVDADAAALDPQPGPRRRGGGHGRHWDTAVDSDAALQRVVATTLDEGRVRESRVEGVDAVEYGAGHLRARVLREDGDVLTAYPVGDGVVHETTVTDVTPWETDLEADATIVLGPEEFATYGASAWGVGGVPLGDAEVELAALAYAVELADEETYETDDGGEFSTRGMAGFAPVEGGGVADFAFQTTVREVQRVPFFDANGYRFRVPLTRDGDGTDYETWLYAGAHAIDGRVPEAGEDVSGVFWVQSHVR</sequence>
<evidence type="ECO:0000313" key="3">
    <source>
        <dbReference type="Proteomes" id="UP001596395"/>
    </source>
</evidence>
<reference evidence="2 3" key="1">
    <citation type="journal article" date="2019" name="Int. J. Syst. Evol. Microbiol.">
        <title>The Global Catalogue of Microorganisms (GCM) 10K type strain sequencing project: providing services to taxonomists for standard genome sequencing and annotation.</title>
        <authorList>
            <consortium name="The Broad Institute Genomics Platform"/>
            <consortium name="The Broad Institute Genome Sequencing Center for Infectious Disease"/>
            <person name="Wu L."/>
            <person name="Ma J."/>
        </authorList>
    </citation>
    <scope>NUCLEOTIDE SEQUENCE [LARGE SCALE GENOMIC DNA]</scope>
    <source>
        <strain evidence="2 3">GX26</strain>
    </source>
</reference>
<feature type="compositionally biased region" description="Acidic residues" evidence="1">
    <location>
        <begin position="18"/>
        <end position="28"/>
    </location>
</feature>
<comment type="caution">
    <text evidence="2">The sequence shown here is derived from an EMBL/GenBank/DDBJ whole genome shotgun (WGS) entry which is preliminary data.</text>
</comment>
<dbReference type="RefSeq" id="WP_336348339.1">
    <property type="nucleotide sequence ID" value="NZ_JAZAQL010000001.1"/>
</dbReference>
<evidence type="ECO:0008006" key="4">
    <source>
        <dbReference type="Google" id="ProtNLM"/>
    </source>
</evidence>
<proteinExistence type="predicted"/>
<keyword evidence="3" id="KW-1185">Reference proteome</keyword>
<protein>
    <recommendedName>
        <fullName evidence="4">DUF4178 domain-containing protein</fullName>
    </recommendedName>
</protein>
<accession>A0ABD5VEK1</accession>